<dbReference type="GeneID" id="25146172"/>
<dbReference type="Pfam" id="PF18545">
    <property type="entry name" value="HalOD1"/>
    <property type="match status" value="1"/>
</dbReference>
<dbReference type="KEGG" id="hlr:HALLA_17355"/>
<proteinExistence type="predicted"/>
<evidence type="ECO:0000259" key="1">
    <source>
        <dbReference type="Pfam" id="PF18545"/>
    </source>
</evidence>
<dbReference type="RefSeq" id="WP_049953545.1">
    <property type="nucleotide sequence ID" value="NZ_CP007055.1"/>
</dbReference>
<dbReference type="HOGENOM" id="CLU_159738_0_0_2"/>
<dbReference type="Proteomes" id="UP000019024">
    <property type="component" value="Chromosome"/>
</dbReference>
<reference evidence="2 3" key="1">
    <citation type="submission" date="2014-01" db="EMBL/GenBank/DDBJ databases">
        <authorList>
            <consortium name="DOE Joint Genome Institute"/>
            <person name="Anderson I."/>
            <person name="Huntemann M."/>
            <person name="Han J."/>
            <person name="Chen A."/>
            <person name="Kyrpides N."/>
            <person name="Mavromatis K."/>
            <person name="Markowitz V."/>
            <person name="Palaniappan K."/>
            <person name="Ivanova N."/>
            <person name="Schaumberg A."/>
            <person name="Pati A."/>
            <person name="Liolios K."/>
            <person name="Nordberg H.P."/>
            <person name="Cantor M.N."/>
            <person name="Hua S.X."/>
            <person name="Woyke T."/>
        </authorList>
    </citation>
    <scope>NUCLEOTIDE SEQUENCE [LARGE SCALE GENOMIC DNA]</scope>
    <source>
        <strain evidence="2 3">XH-48</strain>
    </source>
</reference>
<evidence type="ECO:0000313" key="3">
    <source>
        <dbReference type="Proteomes" id="UP000019024"/>
    </source>
</evidence>
<evidence type="ECO:0000313" key="2">
    <source>
        <dbReference type="EMBL" id="AHG00304.1"/>
    </source>
</evidence>
<name>W0JP00_9EURY</name>
<feature type="domain" description="Halobacterial output" evidence="1">
    <location>
        <begin position="18"/>
        <end position="72"/>
    </location>
</feature>
<dbReference type="InterPro" id="IPR040624">
    <property type="entry name" value="HalOD1"/>
</dbReference>
<dbReference type="AlphaFoldDB" id="W0JP00"/>
<dbReference type="OrthoDB" id="327217at2157"/>
<dbReference type="EMBL" id="CP007055">
    <property type="protein sequence ID" value="AHG00304.1"/>
    <property type="molecule type" value="Genomic_DNA"/>
</dbReference>
<gene>
    <name evidence="2" type="ORF">HALLA_17355</name>
</gene>
<protein>
    <recommendedName>
        <fullName evidence="1">Halobacterial output domain-containing protein</fullName>
    </recommendedName>
</protein>
<accession>W0JP00</accession>
<organism evidence="2 3">
    <name type="scientific">Halostagnicola larsenii XH-48</name>
    <dbReference type="NCBI Taxonomy" id="797299"/>
    <lineage>
        <taxon>Archaea</taxon>
        <taxon>Methanobacteriati</taxon>
        <taxon>Methanobacteriota</taxon>
        <taxon>Stenosarchaea group</taxon>
        <taxon>Halobacteria</taxon>
        <taxon>Halobacteriales</taxon>
        <taxon>Natrialbaceae</taxon>
        <taxon>Halostagnicola</taxon>
    </lineage>
</organism>
<keyword evidence="3" id="KW-1185">Reference proteome</keyword>
<sequence>MDLIRSNELTESHCIWDLIDAIAEVKEVEPSQLPPIYDTIDPEPIAALINDSGTDFELTFEYEDLQIRITPDRYQISADGEIATESDW</sequence>